<dbReference type="AlphaFoldDB" id="A0A1M5IMR3"/>
<dbReference type="EMBL" id="FQUS01000024">
    <property type="protein sequence ID" value="SHG29557.1"/>
    <property type="molecule type" value="Genomic_DNA"/>
</dbReference>
<evidence type="ECO:0000313" key="2">
    <source>
        <dbReference type="Proteomes" id="UP000184041"/>
    </source>
</evidence>
<sequence length="72" mass="8431">MPICCSELGVRHKAARIEMEYLPNIEYPYLFWSDEIGGKPKIVRGEQEFFWSAEGFSKYPFPHITSSWMIGQ</sequence>
<gene>
    <name evidence="1" type="ORF">SAMN05443144_1242</name>
</gene>
<accession>A0A1M5IMR3</accession>
<keyword evidence="2" id="KW-1185">Reference proteome</keyword>
<proteinExistence type="predicted"/>
<evidence type="ECO:0000313" key="1">
    <source>
        <dbReference type="EMBL" id="SHG29557.1"/>
    </source>
</evidence>
<organism evidence="1 2">
    <name type="scientific">Fodinibius roseus</name>
    <dbReference type="NCBI Taxonomy" id="1194090"/>
    <lineage>
        <taxon>Bacteria</taxon>
        <taxon>Pseudomonadati</taxon>
        <taxon>Balneolota</taxon>
        <taxon>Balneolia</taxon>
        <taxon>Balneolales</taxon>
        <taxon>Balneolaceae</taxon>
        <taxon>Fodinibius</taxon>
    </lineage>
</organism>
<protein>
    <submittedName>
        <fullName evidence="1">Uncharacterized protein</fullName>
    </submittedName>
</protein>
<reference evidence="1 2" key="1">
    <citation type="submission" date="2016-11" db="EMBL/GenBank/DDBJ databases">
        <authorList>
            <person name="Jaros S."/>
            <person name="Januszkiewicz K."/>
            <person name="Wedrychowicz H."/>
        </authorList>
    </citation>
    <scope>NUCLEOTIDE SEQUENCE [LARGE SCALE GENOMIC DNA]</scope>
    <source>
        <strain evidence="1 2">DSM 21986</strain>
    </source>
</reference>
<dbReference type="Proteomes" id="UP000184041">
    <property type="component" value="Unassembled WGS sequence"/>
</dbReference>
<name>A0A1M5IMR3_9BACT</name>